<keyword evidence="3" id="KW-1185">Reference proteome</keyword>
<dbReference type="InterPro" id="IPR012429">
    <property type="entry name" value="HGSNAT_cat"/>
</dbReference>
<feature type="domain" description="Heparan-alpha-glucosaminide N-acetyltransferase catalytic" evidence="1">
    <location>
        <begin position="5"/>
        <end position="55"/>
    </location>
</feature>
<dbReference type="AlphaFoldDB" id="A0A1E3VI61"/>
<comment type="caution">
    <text evidence="2">The sequence shown here is derived from an EMBL/GenBank/DDBJ whole genome shotgun (WGS) entry which is preliminary data.</text>
</comment>
<gene>
    <name evidence="2" type="ORF">A8M32_04800</name>
</gene>
<proteinExistence type="predicted"/>
<sequence length="70" mass="7709">MSKLVAVDMVHGLAFAGVVLFHLVWDLEFAGFVSAIARHSAWLMFGHLLVGSFMRTAQQAVRPSLHVAYP</sequence>
<dbReference type="RefSeq" id="WP_069457270.1">
    <property type="nucleotide sequence ID" value="NZ_LYBW01000043.1"/>
</dbReference>
<protein>
    <recommendedName>
        <fullName evidence="1">Heparan-alpha-glucosaminide N-acetyltransferase catalytic domain-containing protein</fullName>
    </recommendedName>
</protein>
<evidence type="ECO:0000313" key="2">
    <source>
        <dbReference type="EMBL" id="ODR92546.1"/>
    </source>
</evidence>
<dbReference type="Proteomes" id="UP000094342">
    <property type="component" value="Unassembled WGS sequence"/>
</dbReference>
<dbReference type="Pfam" id="PF07786">
    <property type="entry name" value="HGSNAT_cat"/>
    <property type="match status" value="1"/>
</dbReference>
<organism evidence="2 3">
    <name type="scientific">Sinorhizobium alkalisoli</name>
    <dbReference type="NCBI Taxonomy" id="1752398"/>
    <lineage>
        <taxon>Bacteria</taxon>
        <taxon>Pseudomonadati</taxon>
        <taxon>Pseudomonadota</taxon>
        <taxon>Alphaproteobacteria</taxon>
        <taxon>Hyphomicrobiales</taxon>
        <taxon>Rhizobiaceae</taxon>
        <taxon>Sinorhizobium/Ensifer group</taxon>
        <taxon>Sinorhizobium</taxon>
    </lineage>
</organism>
<dbReference type="STRING" id="1752398.A8M32_04800"/>
<accession>A0A1E3VI61</accession>
<name>A0A1E3VI61_9HYPH</name>
<evidence type="ECO:0000259" key="1">
    <source>
        <dbReference type="Pfam" id="PF07786"/>
    </source>
</evidence>
<reference evidence="3" key="1">
    <citation type="submission" date="2016-05" db="EMBL/GenBank/DDBJ databases">
        <authorList>
            <person name="Li Y."/>
        </authorList>
    </citation>
    <scope>NUCLEOTIDE SEQUENCE [LARGE SCALE GENOMIC DNA]</scope>
    <source>
        <strain evidence="3">YIC4027</strain>
    </source>
</reference>
<evidence type="ECO:0000313" key="3">
    <source>
        <dbReference type="Proteomes" id="UP000094342"/>
    </source>
</evidence>
<dbReference type="EMBL" id="LYBW01000043">
    <property type="protein sequence ID" value="ODR92546.1"/>
    <property type="molecule type" value="Genomic_DNA"/>
</dbReference>